<proteinExistence type="inferred from homology"/>
<feature type="domain" description="Methionyl/Valyl/Leucyl/Isoleucyl-tRNA synthetase anticodon-binding" evidence="12">
    <location>
        <begin position="771"/>
        <end position="924"/>
    </location>
</feature>
<dbReference type="Gene3D" id="1.10.730.20">
    <property type="match status" value="1"/>
</dbReference>
<gene>
    <name evidence="13" type="ORF">Gasu_48650</name>
</gene>
<dbReference type="AlphaFoldDB" id="M2WUG0"/>
<dbReference type="EC" id="6.1.1.5" evidence="2"/>
<evidence type="ECO:0000259" key="10">
    <source>
        <dbReference type="Pfam" id="PF00133"/>
    </source>
</evidence>
<evidence type="ECO:0000313" key="14">
    <source>
        <dbReference type="Proteomes" id="UP000030680"/>
    </source>
</evidence>
<dbReference type="GeneID" id="17086465"/>
<evidence type="ECO:0000256" key="1">
    <source>
        <dbReference type="ARBA" id="ARBA00005594"/>
    </source>
</evidence>
<evidence type="ECO:0000259" key="12">
    <source>
        <dbReference type="Pfam" id="PF08264"/>
    </source>
</evidence>
<dbReference type="Gene3D" id="3.90.740.10">
    <property type="entry name" value="Valyl/Leucyl/Isoleucyl-tRNA synthetase, editing domain"/>
    <property type="match status" value="1"/>
</dbReference>
<evidence type="ECO:0000256" key="6">
    <source>
        <dbReference type="ARBA" id="ARBA00022917"/>
    </source>
</evidence>
<dbReference type="InterPro" id="IPR014729">
    <property type="entry name" value="Rossmann-like_a/b/a_fold"/>
</dbReference>
<dbReference type="HAMAP" id="MF_02002">
    <property type="entry name" value="Ile_tRNA_synth_type1"/>
    <property type="match status" value="1"/>
</dbReference>
<keyword evidence="3 9" id="KW-0436">Ligase</keyword>
<dbReference type="InterPro" id="IPR023585">
    <property type="entry name" value="Ile-tRNA-ligase_type1"/>
</dbReference>
<dbReference type="eggNOG" id="KOG0433">
    <property type="taxonomic scope" value="Eukaryota"/>
</dbReference>
<feature type="domain" description="Zinc finger FPG/IleRS-type" evidence="11">
    <location>
        <begin position="1003"/>
        <end position="1032"/>
    </location>
</feature>
<dbReference type="InterPro" id="IPR050081">
    <property type="entry name" value="Ile-tRNA_ligase"/>
</dbReference>
<evidence type="ECO:0000256" key="4">
    <source>
        <dbReference type="ARBA" id="ARBA00022741"/>
    </source>
</evidence>
<dbReference type="RefSeq" id="XP_005704090.1">
    <property type="nucleotide sequence ID" value="XM_005704033.1"/>
</dbReference>
<dbReference type="Gene3D" id="1.10.10.830">
    <property type="entry name" value="Ile-tRNA synthetase CP2 domain-like"/>
    <property type="match status" value="1"/>
</dbReference>
<keyword evidence="6 9" id="KW-0648">Protein biosynthesis</keyword>
<organism evidence="13 14">
    <name type="scientific">Galdieria sulphuraria</name>
    <name type="common">Red alga</name>
    <dbReference type="NCBI Taxonomy" id="130081"/>
    <lineage>
        <taxon>Eukaryota</taxon>
        <taxon>Rhodophyta</taxon>
        <taxon>Bangiophyceae</taxon>
        <taxon>Galdieriales</taxon>
        <taxon>Galdieriaceae</taxon>
        <taxon>Galdieria</taxon>
    </lineage>
</organism>
<dbReference type="PANTHER" id="PTHR42765:SF1">
    <property type="entry name" value="ISOLEUCINE--TRNA LIGASE, MITOCHONDRIAL"/>
    <property type="match status" value="1"/>
</dbReference>
<dbReference type="InterPro" id="IPR013155">
    <property type="entry name" value="M/V/L/I-tRNA-synth_anticd-bd"/>
</dbReference>
<dbReference type="InterPro" id="IPR009008">
    <property type="entry name" value="Val/Leu/Ile-tRNA-synth_edit"/>
</dbReference>
<sequence length="1039" mass="120773">MFWTDESLLMTSNFCYVLFPVGRQFPTVSGCRCTNNRWKLRKWTVQVRKVFRSHRNVLLCTLQTERESDRDFWKQFYKNSINLPKTRFEQRANAAVKELEIQKFWEDHLIYEKVLEANQHKTFVLHDGPPYANGTLHVGHALNKILKDIICRYHLLRGFYACFIPGWDCHGLPIELKVWQSIPKENHDKVSVIELRRRAAEFARNTIEEQKSSFKRFGIWGFWSRPYLTMSPEYEAAQIQVFGELFLRGFIYRARKPVHWSPSSKTALAEAELEYSEDHISTAIYVSFRIAHVNSLLGDLPISSNSLELVIWTTTPWTLPANEAVAVNPHMTYSLIEVARLNRFLIVAKDCLKRVREKLKLEWQDCRQVLEWTGESLVGIKYYHPIIKDKICRVVRGGNYITSESGTGLVHTAPGHGEEDFVVGKRENLPISCPVDENGMFTKEAGEVLFGHSVLGQGNKLVLELVENMNLLLAKECYRHKYPYDWRTKEPTIYRTTEQWFASLENFRKEVLDSIDQVTWIPESKKNLIRCMVMERSDWCISRQRAWGVPIPVFYDVSNGNIPVLDEEILEHISHIIKEKGSDAWFYMSEEELLPAKHKNRHLVKGMDTMDVWFDSGCSWAALESKGYLKIPADLYLEGGDQHRGWFQSSLLTCVATKGRAPYLKAITHGFVLDEKGVKMSKSVGNVIDPQVVVNGGNNQKKDPAYGADVLRLWVASVDYRNEVLIGPQIIRQVADIYRKIRNTLRFMVGNLYDFRKDVNAIPLAELPQLDIYMLTVFNKFKKSVESAYERYDFTSIYQAIQRLCITELSNFYLDISKDRLYVSLPDDYRRRSCQTVLHMILEDLVRIVAPLIPHTAEDLWQCFEFRRDACLSVFQSGWLSNEKVPLGHYPDTFWENVRLLRDDVNKCLEKAREEQLIGSSLEGRVGIYFNSKDDEKHISFCHHLRQLSNSSNQVDQLEYLFLVSQVEFMESKESLYRVYSYARDSVHSQLDCYSIGVSKALGHKCFRCWNFSTSVQQNEKHPELCHRCISVVDRLLSK</sequence>
<dbReference type="OMA" id="HCWRCKT"/>
<evidence type="ECO:0000256" key="7">
    <source>
        <dbReference type="ARBA" id="ARBA00023146"/>
    </source>
</evidence>
<dbReference type="InterPro" id="IPR009080">
    <property type="entry name" value="tRNAsynth_Ia_anticodon-bd"/>
</dbReference>
<keyword evidence="7 9" id="KW-0030">Aminoacyl-tRNA synthetase</keyword>
<dbReference type="GO" id="GO:0032543">
    <property type="term" value="P:mitochondrial translation"/>
    <property type="evidence" value="ECO:0007669"/>
    <property type="project" value="TreeGrafter"/>
</dbReference>
<dbReference type="InterPro" id="IPR010663">
    <property type="entry name" value="Znf_FPG/IleRS"/>
</dbReference>
<keyword evidence="14" id="KW-1185">Reference proteome</keyword>
<dbReference type="GO" id="GO:0005739">
    <property type="term" value="C:mitochondrion"/>
    <property type="evidence" value="ECO:0007669"/>
    <property type="project" value="TreeGrafter"/>
</dbReference>
<dbReference type="FunFam" id="3.90.740.10:FF:000009">
    <property type="entry name" value="Isoleucyl-tRNA synthetase 2, mitochondrial"/>
    <property type="match status" value="1"/>
</dbReference>
<dbReference type="Pfam" id="PF00133">
    <property type="entry name" value="tRNA-synt_1"/>
    <property type="match status" value="1"/>
</dbReference>
<evidence type="ECO:0000256" key="2">
    <source>
        <dbReference type="ARBA" id="ARBA00013165"/>
    </source>
</evidence>
<dbReference type="FunFam" id="3.40.50.620:FF:000152">
    <property type="entry name" value="Isoleucine--tRNA ligase"/>
    <property type="match status" value="1"/>
</dbReference>
<evidence type="ECO:0000256" key="5">
    <source>
        <dbReference type="ARBA" id="ARBA00022840"/>
    </source>
</evidence>
<evidence type="ECO:0000256" key="8">
    <source>
        <dbReference type="ARBA" id="ARBA00032665"/>
    </source>
</evidence>
<dbReference type="Pfam" id="PF06827">
    <property type="entry name" value="zf-FPG_IleRS"/>
    <property type="match status" value="1"/>
</dbReference>
<dbReference type="GO" id="GO:0005524">
    <property type="term" value="F:ATP binding"/>
    <property type="evidence" value="ECO:0007669"/>
    <property type="project" value="UniProtKB-KW"/>
</dbReference>
<dbReference type="PANTHER" id="PTHR42765">
    <property type="entry name" value="SOLEUCYL-TRNA SYNTHETASE"/>
    <property type="match status" value="1"/>
</dbReference>
<dbReference type="PRINTS" id="PR00984">
    <property type="entry name" value="TRNASYNTHILE"/>
</dbReference>
<dbReference type="Gramene" id="EME27570">
    <property type="protein sequence ID" value="EME27570"/>
    <property type="gene ID" value="Gasu_48650"/>
</dbReference>
<dbReference type="OrthoDB" id="10264412at2759"/>
<dbReference type="Proteomes" id="UP000030680">
    <property type="component" value="Unassembled WGS sequence"/>
</dbReference>
<dbReference type="SUPFAM" id="SSF47323">
    <property type="entry name" value="Anticodon-binding domain of a subclass of class I aminoacyl-tRNA synthetases"/>
    <property type="match status" value="1"/>
</dbReference>
<keyword evidence="5 9" id="KW-0067">ATP-binding</keyword>
<dbReference type="InterPro" id="IPR001412">
    <property type="entry name" value="aa-tRNA-synth_I_CS"/>
</dbReference>
<evidence type="ECO:0000259" key="11">
    <source>
        <dbReference type="Pfam" id="PF06827"/>
    </source>
</evidence>
<dbReference type="EMBL" id="KB454530">
    <property type="protein sequence ID" value="EME27570.1"/>
    <property type="molecule type" value="Genomic_DNA"/>
</dbReference>
<comment type="similarity">
    <text evidence="1 9">Belongs to the class-I aminoacyl-tRNA synthetase family.</text>
</comment>
<dbReference type="SUPFAM" id="SSF50677">
    <property type="entry name" value="ValRS/IleRS/LeuRS editing domain"/>
    <property type="match status" value="1"/>
</dbReference>
<dbReference type="NCBIfam" id="TIGR00392">
    <property type="entry name" value="ileS"/>
    <property type="match status" value="1"/>
</dbReference>
<dbReference type="PROSITE" id="PS00178">
    <property type="entry name" value="AA_TRNA_LIGASE_I"/>
    <property type="match status" value="1"/>
</dbReference>
<feature type="domain" description="Aminoacyl-tRNA synthetase class Ia" evidence="10">
    <location>
        <begin position="101"/>
        <end position="724"/>
    </location>
</feature>
<protein>
    <recommendedName>
        <fullName evidence="2">isoleucine--tRNA ligase</fullName>
        <ecNumber evidence="2">6.1.1.5</ecNumber>
    </recommendedName>
    <alternativeName>
        <fullName evidence="8">Isoleucyl-tRNA synthetase</fullName>
    </alternativeName>
</protein>
<evidence type="ECO:0000256" key="9">
    <source>
        <dbReference type="RuleBase" id="RU363035"/>
    </source>
</evidence>
<dbReference type="GO" id="GO:0004822">
    <property type="term" value="F:isoleucine-tRNA ligase activity"/>
    <property type="evidence" value="ECO:0007669"/>
    <property type="project" value="UniProtKB-EC"/>
</dbReference>
<dbReference type="GO" id="GO:0006428">
    <property type="term" value="P:isoleucyl-tRNA aminoacylation"/>
    <property type="evidence" value="ECO:0007669"/>
    <property type="project" value="InterPro"/>
</dbReference>
<dbReference type="CDD" id="cd07960">
    <property type="entry name" value="Anticodon_Ia_Ile_BEm"/>
    <property type="match status" value="1"/>
</dbReference>
<dbReference type="InterPro" id="IPR002300">
    <property type="entry name" value="aa-tRNA-synth_Ia"/>
</dbReference>
<dbReference type="Pfam" id="PF08264">
    <property type="entry name" value="Anticodon_1"/>
    <property type="match status" value="1"/>
</dbReference>
<evidence type="ECO:0000256" key="3">
    <source>
        <dbReference type="ARBA" id="ARBA00022598"/>
    </source>
</evidence>
<dbReference type="KEGG" id="gsl:Gasu_48650"/>
<dbReference type="Gene3D" id="3.40.50.620">
    <property type="entry name" value="HUPs"/>
    <property type="match status" value="2"/>
</dbReference>
<accession>M2WUG0</accession>
<dbReference type="InterPro" id="IPR033708">
    <property type="entry name" value="Anticodon_Ile_BEm"/>
</dbReference>
<dbReference type="InterPro" id="IPR002301">
    <property type="entry name" value="Ile-tRNA-ligase"/>
</dbReference>
<reference evidence="14" key="1">
    <citation type="journal article" date="2013" name="Science">
        <title>Gene transfer from bacteria and archaea facilitated evolution of an extremophilic eukaryote.</title>
        <authorList>
            <person name="Schonknecht G."/>
            <person name="Chen W.H."/>
            <person name="Ternes C.M."/>
            <person name="Barbier G.G."/>
            <person name="Shrestha R.P."/>
            <person name="Stanke M."/>
            <person name="Brautigam A."/>
            <person name="Baker B.J."/>
            <person name="Banfield J.F."/>
            <person name="Garavito R.M."/>
            <person name="Carr K."/>
            <person name="Wilkerson C."/>
            <person name="Rensing S.A."/>
            <person name="Gagneul D."/>
            <person name="Dickenson N.E."/>
            <person name="Oesterhelt C."/>
            <person name="Lercher M.J."/>
            <person name="Weber A.P."/>
        </authorList>
    </citation>
    <scope>NUCLEOTIDE SEQUENCE [LARGE SCALE GENOMIC DNA]</scope>
    <source>
        <strain evidence="14">074W</strain>
    </source>
</reference>
<evidence type="ECO:0000313" key="13">
    <source>
        <dbReference type="EMBL" id="EME27570.1"/>
    </source>
</evidence>
<dbReference type="STRING" id="130081.M2WUG0"/>
<dbReference type="SUPFAM" id="SSF52374">
    <property type="entry name" value="Nucleotidylyl transferase"/>
    <property type="match status" value="1"/>
</dbReference>
<dbReference type="GO" id="GO:0002161">
    <property type="term" value="F:aminoacyl-tRNA deacylase activity"/>
    <property type="evidence" value="ECO:0007669"/>
    <property type="project" value="InterPro"/>
</dbReference>
<name>M2WUG0_GALSU</name>
<keyword evidence="4 9" id="KW-0547">Nucleotide-binding</keyword>
<dbReference type="GO" id="GO:0000049">
    <property type="term" value="F:tRNA binding"/>
    <property type="evidence" value="ECO:0007669"/>
    <property type="project" value="InterPro"/>
</dbReference>